<comment type="similarity">
    <text evidence="8">Belongs to the exosome component 10/RRP6 family.</text>
</comment>
<dbReference type="GO" id="GO:0000175">
    <property type="term" value="F:3'-5'-RNA exonuclease activity"/>
    <property type="evidence" value="ECO:0007669"/>
    <property type="project" value="InterPro"/>
</dbReference>
<evidence type="ECO:0000256" key="5">
    <source>
        <dbReference type="ARBA" id="ARBA00022835"/>
    </source>
</evidence>
<proteinExistence type="inferred from homology"/>
<evidence type="ECO:0000256" key="3">
    <source>
        <dbReference type="ARBA" id="ARBA00022722"/>
    </source>
</evidence>
<dbReference type="InterPro" id="IPR036397">
    <property type="entry name" value="RNaseH_sf"/>
</dbReference>
<dbReference type="GO" id="GO:0071051">
    <property type="term" value="P:poly(A)-dependent snoRNA 3'-end processing"/>
    <property type="evidence" value="ECO:0007669"/>
    <property type="project" value="TreeGrafter"/>
</dbReference>
<feature type="region of interest" description="Disordered" evidence="9">
    <location>
        <begin position="421"/>
        <end position="444"/>
    </location>
</feature>
<dbReference type="PROSITE" id="PS50967">
    <property type="entry name" value="HRDC"/>
    <property type="match status" value="1"/>
</dbReference>
<comment type="caution">
    <text evidence="11">The sequence shown here is derived from an EMBL/GenBank/DDBJ whole genome shotgun (WGS) entry which is preliminary data.</text>
</comment>
<dbReference type="FunFam" id="3.30.420.10:FF:000059">
    <property type="entry name" value="Exosome complex exonuclease Rrp6"/>
    <property type="match status" value="1"/>
</dbReference>
<dbReference type="AlphaFoldDB" id="A0AAD7HD51"/>
<feature type="domain" description="HRDC" evidence="10">
    <location>
        <begin position="503"/>
        <end position="583"/>
    </location>
</feature>
<dbReference type="InterPro" id="IPR002121">
    <property type="entry name" value="HRDC_dom"/>
</dbReference>
<keyword evidence="3" id="KW-0540">Nuclease</keyword>
<evidence type="ECO:0000313" key="12">
    <source>
        <dbReference type="Proteomes" id="UP001215598"/>
    </source>
</evidence>
<dbReference type="InterPro" id="IPR010997">
    <property type="entry name" value="HRDC-like_sf"/>
</dbReference>
<keyword evidence="2" id="KW-0698">rRNA processing</keyword>
<feature type="compositionally biased region" description="Polar residues" evidence="9">
    <location>
        <begin position="843"/>
        <end position="852"/>
    </location>
</feature>
<organism evidence="11 12">
    <name type="scientific">Mycena metata</name>
    <dbReference type="NCBI Taxonomy" id="1033252"/>
    <lineage>
        <taxon>Eukaryota</taxon>
        <taxon>Fungi</taxon>
        <taxon>Dikarya</taxon>
        <taxon>Basidiomycota</taxon>
        <taxon>Agaricomycotina</taxon>
        <taxon>Agaricomycetes</taxon>
        <taxon>Agaricomycetidae</taxon>
        <taxon>Agaricales</taxon>
        <taxon>Marasmiineae</taxon>
        <taxon>Mycenaceae</taxon>
        <taxon>Mycena</taxon>
    </lineage>
</organism>
<keyword evidence="5" id="KW-0271">Exosome</keyword>
<dbReference type="PANTHER" id="PTHR12124:SF47">
    <property type="entry name" value="EXOSOME COMPONENT 10"/>
    <property type="match status" value="1"/>
</dbReference>
<evidence type="ECO:0000256" key="1">
    <source>
        <dbReference type="ARBA" id="ARBA00004123"/>
    </source>
</evidence>
<dbReference type="GO" id="GO:0003727">
    <property type="term" value="F:single-stranded RNA binding"/>
    <property type="evidence" value="ECO:0007669"/>
    <property type="project" value="TreeGrafter"/>
</dbReference>
<dbReference type="GO" id="GO:0000467">
    <property type="term" value="P:exonucleolytic trimming to generate mature 3'-end of 5.8S rRNA from tricistronic rRNA transcript (SSU-rRNA, 5.8S rRNA, LSU-rRNA)"/>
    <property type="evidence" value="ECO:0007669"/>
    <property type="project" value="InterPro"/>
</dbReference>
<dbReference type="InterPro" id="IPR012588">
    <property type="entry name" value="Exosome-assoc_fac_Rrp6_N"/>
</dbReference>
<dbReference type="GO" id="GO:0071035">
    <property type="term" value="P:nuclear polyadenylation-dependent rRNA catabolic process"/>
    <property type="evidence" value="ECO:0007669"/>
    <property type="project" value="TreeGrafter"/>
</dbReference>
<dbReference type="Proteomes" id="UP001215598">
    <property type="component" value="Unassembled WGS sequence"/>
</dbReference>
<dbReference type="InterPro" id="IPR012337">
    <property type="entry name" value="RNaseH-like_sf"/>
</dbReference>
<feature type="region of interest" description="Disordered" evidence="9">
    <location>
        <begin position="744"/>
        <end position="852"/>
    </location>
</feature>
<dbReference type="GO" id="GO:0005730">
    <property type="term" value="C:nucleolus"/>
    <property type="evidence" value="ECO:0007669"/>
    <property type="project" value="TreeGrafter"/>
</dbReference>
<dbReference type="SMART" id="SM00341">
    <property type="entry name" value="HRDC"/>
    <property type="match status" value="1"/>
</dbReference>
<keyword evidence="4" id="KW-0378">Hydrolase</keyword>
<evidence type="ECO:0000313" key="11">
    <source>
        <dbReference type="EMBL" id="KAJ7717661.1"/>
    </source>
</evidence>
<dbReference type="Gene3D" id="3.30.420.10">
    <property type="entry name" value="Ribonuclease H-like superfamily/Ribonuclease H"/>
    <property type="match status" value="1"/>
</dbReference>
<dbReference type="SMART" id="SM00474">
    <property type="entry name" value="35EXOc"/>
    <property type="match status" value="1"/>
</dbReference>
<dbReference type="GO" id="GO:0000166">
    <property type="term" value="F:nucleotide binding"/>
    <property type="evidence" value="ECO:0007669"/>
    <property type="project" value="InterPro"/>
</dbReference>
<accession>A0AAD7HD51</accession>
<dbReference type="GO" id="GO:0071039">
    <property type="term" value="P:nuclear polyadenylation-dependent CUT catabolic process"/>
    <property type="evidence" value="ECO:0007669"/>
    <property type="project" value="TreeGrafter"/>
</dbReference>
<dbReference type="GO" id="GO:0071036">
    <property type="term" value="P:nuclear polyadenylation-dependent snoRNA catabolic process"/>
    <property type="evidence" value="ECO:0007669"/>
    <property type="project" value="TreeGrafter"/>
</dbReference>
<dbReference type="GO" id="GO:0071040">
    <property type="term" value="P:nuclear polyadenylation-dependent antisense transcript catabolic process"/>
    <property type="evidence" value="ECO:0007669"/>
    <property type="project" value="TreeGrafter"/>
</dbReference>
<dbReference type="SUPFAM" id="SSF47819">
    <property type="entry name" value="HRDC-like"/>
    <property type="match status" value="1"/>
</dbReference>
<feature type="compositionally biased region" description="Low complexity" evidence="9">
    <location>
        <begin position="421"/>
        <end position="437"/>
    </location>
</feature>
<sequence length="852" mass="93535">MADSHEASSSSTISSASFPDFNSKVQAAALNATRSAAGLPADIPFHRSIDSELAEDLDAFSSRVLNLTNNLLSLVATADPSQSSRRKGKAKLQTQDDIVDDFHSLIVDSMDQLLERTDICLDEFLGRTKAPLVAINYDAPGLRKTLKKAPAQKGQLDPAIQHASNLMKPQLAFKHPVNNNDGPWYPALTHKFNAQVPLGHVFRDSDAEAIANHPYRYEITHISYPPRMFLPADPIPATPFESTSATWVSTPDALETMLDELRGALEIAIDLEHNNYRSYAGIVCLMQISTRKQDWIVDTLALRAELATGALNEVFTDPKVVKVLHGAESDIVWLQQDFNLYIVNLFDTFHASKLLDFPRHGLANLLEMYCDFVPDKRYQLADWRIRPLPEDMLQYARSDTHFLLFIYDNLRNALLDRAVSRAQSKSRSPSPSRHSPPIAANTPPEQALIRQALARSEETALRTYEKDVYDSEGGGGSGGWDSLARKWNKGGLVAAAETPQGSETLQRAVYRCVHAWRDEIARAEDESTRYVLPNHYLFQLAERPPADMAALLQMFQSVPPVVRRRAKELLEAIRACLQRHLSKSQKVAPVPPPVEKDVEMQVDEVVVEVAAPTSSASANLWSIAPGASTRATKSSALFGASLSAKAAAVPLVASTSSLFGAKSPTSTQLASRFEEVVARIHSALVIVPSMPVVDPTAVVDSTPQVAGEPAHGMQVEVPYVPASQRTTKQVVEVVDDSIVVVGQARQKKRKRAKTDETEGATPSGEESGNTRKASKKEKRQREAEGSQAQAEAFDFASVPNILDDVPNGEDMRVKKKKKQKQVKGAAPFYGDFPAPPKAHSELKSGNQSHTFK</sequence>
<dbReference type="CDD" id="cd06147">
    <property type="entry name" value="Rrp6p_like_exo"/>
    <property type="match status" value="1"/>
</dbReference>
<dbReference type="Pfam" id="PF01612">
    <property type="entry name" value="DNA_pol_A_exo1"/>
    <property type="match status" value="1"/>
</dbReference>
<dbReference type="InterPro" id="IPR044876">
    <property type="entry name" value="HRDC_dom_sf"/>
</dbReference>
<dbReference type="FunFam" id="1.10.150.80:FF:000001">
    <property type="entry name" value="Putative exosome component 10"/>
    <property type="match status" value="1"/>
</dbReference>
<protein>
    <recommendedName>
        <fullName evidence="10">HRDC domain-containing protein</fullName>
    </recommendedName>
</protein>
<dbReference type="GO" id="GO:0000176">
    <property type="term" value="C:nuclear exosome (RNase complex)"/>
    <property type="evidence" value="ECO:0007669"/>
    <property type="project" value="InterPro"/>
</dbReference>
<dbReference type="InterPro" id="IPR049559">
    <property type="entry name" value="Rrp6p-like_exo"/>
</dbReference>
<dbReference type="EMBL" id="JARKIB010000274">
    <property type="protein sequence ID" value="KAJ7717661.1"/>
    <property type="molecule type" value="Genomic_DNA"/>
</dbReference>
<evidence type="ECO:0000256" key="4">
    <source>
        <dbReference type="ARBA" id="ARBA00022801"/>
    </source>
</evidence>
<gene>
    <name evidence="11" type="ORF">B0H16DRAFT_1433705</name>
</gene>
<comment type="subcellular location">
    <subcellularLocation>
        <location evidence="1">Nucleus</location>
    </subcellularLocation>
</comment>
<evidence type="ECO:0000256" key="6">
    <source>
        <dbReference type="ARBA" id="ARBA00022839"/>
    </source>
</evidence>
<evidence type="ECO:0000256" key="2">
    <source>
        <dbReference type="ARBA" id="ARBA00022552"/>
    </source>
</evidence>
<evidence type="ECO:0000256" key="9">
    <source>
        <dbReference type="SAM" id="MobiDB-lite"/>
    </source>
</evidence>
<keyword evidence="6" id="KW-0269">Exonuclease</keyword>
<evidence type="ECO:0000259" key="10">
    <source>
        <dbReference type="PROSITE" id="PS50967"/>
    </source>
</evidence>
<dbReference type="InterPro" id="IPR045092">
    <property type="entry name" value="Rrp6-like"/>
</dbReference>
<dbReference type="GO" id="GO:0071038">
    <property type="term" value="P:TRAMP-dependent tRNA surveillance pathway"/>
    <property type="evidence" value="ECO:0007669"/>
    <property type="project" value="TreeGrafter"/>
</dbReference>
<keyword evidence="12" id="KW-1185">Reference proteome</keyword>
<dbReference type="PANTHER" id="PTHR12124">
    <property type="entry name" value="POLYMYOSITIS/SCLERODERMA AUTOANTIGEN-RELATED"/>
    <property type="match status" value="1"/>
</dbReference>
<name>A0AAD7HD51_9AGAR</name>
<dbReference type="Pfam" id="PF00570">
    <property type="entry name" value="HRDC"/>
    <property type="match status" value="1"/>
</dbReference>
<dbReference type="GO" id="GO:0071044">
    <property type="term" value="P:histone mRNA catabolic process"/>
    <property type="evidence" value="ECO:0007669"/>
    <property type="project" value="TreeGrafter"/>
</dbReference>
<evidence type="ECO:0000256" key="8">
    <source>
        <dbReference type="ARBA" id="ARBA00043957"/>
    </source>
</evidence>
<reference evidence="11" key="1">
    <citation type="submission" date="2023-03" db="EMBL/GenBank/DDBJ databases">
        <title>Massive genome expansion in bonnet fungi (Mycena s.s.) driven by repeated elements and novel gene families across ecological guilds.</title>
        <authorList>
            <consortium name="Lawrence Berkeley National Laboratory"/>
            <person name="Harder C.B."/>
            <person name="Miyauchi S."/>
            <person name="Viragh M."/>
            <person name="Kuo A."/>
            <person name="Thoen E."/>
            <person name="Andreopoulos B."/>
            <person name="Lu D."/>
            <person name="Skrede I."/>
            <person name="Drula E."/>
            <person name="Henrissat B."/>
            <person name="Morin E."/>
            <person name="Kohler A."/>
            <person name="Barry K."/>
            <person name="LaButti K."/>
            <person name="Morin E."/>
            <person name="Salamov A."/>
            <person name="Lipzen A."/>
            <person name="Mereny Z."/>
            <person name="Hegedus B."/>
            <person name="Baldrian P."/>
            <person name="Stursova M."/>
            <person name="Weitz H."/>
            <person name="Taylor A."/>
            <person name="Grigoriev I.V."/>
            <person name="Nagy L.G."/>
            <person name="Martin F."/>
            <person name="Kauserud H."/>
        </authorList>
    </citation>
    <scope>NUCLEOTIDE SEQUENCE</scope>
    <source>
        <strain evidence="11">CBHHK182m</strain>
    </source>
</reference>
<evidence type="ECO:0000256" key="7">
    <source>
        <dbReference type="ARBA" id="ARBA00023242"/>
    </source>
</evidence>
<dbReference type="InterPro" id="IPR002562">
    <property type="entry name" value="3'-5'_exonuclease_dom"/>
</dbReference>
<keyword evidence="7" id="KW-0539">Nucleus</keyword>
<dbReference type="GO" id="GO:0071037">
    <property type="term" value="P:nuclear polyadenylation-dependent snRNA catabolic process"/>
    <property type="evidence" value="ECO:0007669"/>
    <property type="project" value="TreeGrafter"/>
</dbReference>
<dbReference type="SUPFAM" id="SSF53098">
    <property type="entry name" value="Ribonuclease H-like"/>
    <property type="match status" value="1"/>
</dbReference>
<dbReference type="Pfam" id="PF08066">
    <property type="entry name" value="PMC2NT"/>
    <property type="match status" value="1"/>
</dbReference>
<dbReference type="Gene3D" id="1.10.150.80">
    <property type="entry name" value="HRDC domain"/>
    <property type="match status" value="1"/>
</dbReference>